<dbReference type="NCBIfam" id="TIGR02886">
    <property type="entry name" value="spore_II_AA"/>
    <property type="match status" value="1"/>
</dbReference>
<dbReference type="RefSeq" id="WP_134380224.1">
    <property type="nucleotide sequence ID" value="NZ_SORX01000002.1"/>
</dbReference>
<proteinExistence type="inferred from homology"/>
<evidence type="ECO:0000313" key="9">
    <source>
        <dbReference type="Proteomes" id="UP000297776"/>
    </source>
</evidence>
<dbReference type="EMBL" id="SORX01000002">
    <property type="protein sequence ID" value="TFE03136.1"/>
    <property type="molecule type" value="Genomic_DNA"/>
</dbReference>
<dbReference type="InterPro" id="IPR002645">
    <property type="entry name" value="STAS_dom"/>
</dbReference>
<sequence length="117" mass="13108">MACRVEAEVKGSVLLLRMSGELDHHEVGPIRKELADLMESDSIRHIILNLAKLEFMDSSGLGLILGRYKYLQKIGGNMVLCAATPTVKRLFEMSGMYKILMVEISEERALSRLEAVQ</sequence>
<dbReference type="OrthoDB" id="9796601at2"/>
<protein>
    <recommendedName>
        <fullName evidence="3 6">Anti-sigma F factor antagonist</fullName>
    </recommendedName>
    <alternativeName>
        <fullName evidence="6">Stage II sporulation protein</fullName>
    </alternativeName>
</protein>
<comment type="caution">
    <text evidence="8">The sequence shown here is derived from an EMBL/GenBank/DDBJ whole genome shotgun (WGS) entry which is preliminary data.</text>
</comment>
<organism evidence="8 9">
    <name type="scientific">Jeotgalibacillus salarius</name>
    <dbReference type="NCBI Taxonomy" id="546023"/>
    <lineage>
        <taxon>Bacteria</taxon>
        <taxon>Bacillati</taxon>
        <taxon>Bacillota</taxon>
        <taxon>Bacilli</taxon>
        <taxon>Bacillales</taxon>
        <taxon>Caryophanaceae</taxon>
        <taxon>Jeotgalibacillus</taxon>
    </lineage>
</organism>
<name>A0A4Y8LJG7_9BACL</name>
<dbReference type="GO" id="GO:0045152">
    <property type="term" value="F:antisigma factor binding"/>
    <property type="evidence" value="ECO:0007669"/>
    <property type="project" value="InterPro"/>
</dbReference>
<evidence type="ECO:0000256" key="2">
    <source>
        <dbReference type="ARBA" id="ARBA00009013"/>
    </source>
</evidence>
<dbReference type="InterPro" id="IPR003658">
    <property type="entry name" value="Anti-sigma_ant"/>
</dbReference>
<dbReference type="NCBIfam" id="TIGR00377">
    <property type="entry name" value="ant_ant_sig"/>
    <property type="match status" value="1"/>
</dbReference>
<dbReference type="AlphaFoldDB" id="A0A4Y8LJG7"/>
<accession>A0A4Y8LJG7</accession>
<evidence type="ECO:0000259" key="7">
    <source>
        <dbReference type="PROSITE" id="PS50801"/>
    </source>
</evidence>
<dbReference type="PANTHER" id="PTHR33495:SF2">
    <property type="entry name" value="ANTI-SIGMA FACTOR ANTAGONIST TM_1081-RELATED"/>
    <property type="match status" value="1"/>
</dbReference>
<evidence type="ECO:0000256" key="1">
    <source>
        <dbReference type="ARBA" id="ARBA00001976"/>
    </source>
</evidence>
<evidence type="ECO:0000256" key="4">
    <source>
        <dbReference type="ARBA" id="ARBA00022553"/>
    </source>
</evidence>
<evidence type="ECO:0000256" key="5">
    <source>
        <dbReference type="ARBA" id="ARBA00022969"/>
    </source>
</evidence>
<dbReference type="InterPro" id="IPR014237">
    <property type="entry name" value="Anti-sigma_F_ant"/>
</dbReference>
<comment type="similarity">
    <text evidence="2 6">Belongs to the anti-sigma-factor antagonist family.</text>
</comment>
<dbReference type="Proteomes" id="UP000297776">
    <property type="component" value="Unassembled WGS sequence"/>
</dbReference>
<dbReference type="PROSITE" id="PS50801">
    <property type="entry name" value="STAS"/>
    <property type="match status" value="1"/>
</dbReference>
<dbReference type="GO" id="GO:0043856">
    <property type="term" value="F:anti-sigma factor antagonist activity"/>
    <property type="evidence" value="ECO:0007669"/>
    <property type="project" value="InterPro"/>
</dbReference>
<dbReference type="GO" id="GO:0030435">
    <property type="term" value="P:sporulation resulting in formation of a cellular spore"/>
    <property type="evidence" value="ECO:0007669"/>
    <property type="project" value="UniProtKB-KW"/>
</dbReference>
<dbReference type="CDD" id="cd07043">
    <property type="entry name" value="STAS_anti-anti-sigma_factors"/>
    <property type="match status" value="1"/>
</dbReference>
<keyword evidence="9" id="KW-1185">Reference proteome</keyword>
<feature type="domain" description="STAS" evidence="7">
    <location>
        <begin position="3"/>
        <end position="113"/>
    </location>
</feature>
<keyword evidence="5" id="KW-0749">Sporulation</keyword>
<dbReference type="Pfam" id="PF01740">
    <property type="entry name" value="STAS"/>
    <property type="match status" value="1"/>
</dbReference>
<comment type="function">
    <text evidence="1">In the phosphorylated form it could act as an anti-anti-sigma factor that counteracts SpoIIAB and thus releases sigma f from inhibition.</text>
</comment>
<evidence type="ECO:0000256" key="3">
    <source>
        <dbReference type="ARBA" id="ARBA00020784"/>
    </source>
</evidence>
<dbReference type="InterPro" id="IPR036513">
    <property type="entry name" value="STAS_dom_sf"/>
</dbReference>
<dbReference type="Gene3D" id="3.30.750.24">
    <property type="entry name" value="STAS domain"/>
    <property type="match status" value="1"/>
</dbReference>
<reference evidence="8 9" key="1">
    <citation type="submission" date="2019-03" db="EMBL/GenBank/DDBJ databases">
        <authorList>
            <person name="Yang Y."/>
        </authorList>
    </citation>
    <scope>NUCLEOTIDE SEQUENCE [LARGE SCALE GENOMIC DNA]</scope>
    <source>
        <strain evidence="8 9">ASL-1</strain>
    </source>
</reference>
<evidence type="ECO:0000313" key="8">
    <source>
        <dbReference type="EMBL" id="TFE03136.1"/>
    </source>
</evidence>
<evidence type="ECO:0000256" key="6">
    <source>
        <dbReference type="RuleBase" id="RU003749"/>
    </source>
</evidence>
<dbReference type="PANTHER" id="PTHR33495">
    <property type="entry name" value="ANTI-SIGMA FACTOR ANTAGONIST TM_1081-RELATED-RELATED"/>
    <property type="match status" value="1"/>
</dbReference>
<keyword evidence="4" id="KW-0597">Phosphoprotein</keyword>
<dbReference type="SUPFAM" id="SSF52091">
    <property type="entry name" value="SpoIIaa-like"/>
    <property type="match status" value="1"/>
</dbReference>
<gene>
    <name evidence="8" type="primary">spoIIAA</name>
    <name evidence="8" type="ORF">E2626_04800</name>
</gene>